<gene>
    <name evidence="1" type="ORF">EV655_102121</name>
</gene>
<evidence type="ECO:0000313" key="1">
    <source>
        <dbReference type="EMBL" id="TCO73357.1"/>
    </source>
</evidence>
<sequence>MSFQPVVPLGGYAGWRFLERTMERQQEAFNKSTVVQRDLDYFAEKIGKVTNAEELVGDYRLLKVALGAFGLQDDIGSKFFIRKVLSEGTSARDALANKLADKSYFKLAEAFGFGGVGAPRTQEPGFAEEIAEAYRERSFEIAVGEQNDDMRLALNVERELTDLASNSSGDDSKWFSIMGSSPLRQVFDTAFGLPTSFAAIDLDRQLEVYREKAEALFGSSDAAQFADPDKREQLIKMFLVRSEISAGSAGYSSGQIALTLLGG</sequence>
<dbReference type="RefSeq" id="WP_132541514.1">
    <property type="nucleotide sequence ID" value="NZ_SLWW01000002.1"/>
</dbReference>
<dbReference type="Gene3D" id="1.10.3700.10">
    <property type="entry name" value="AGR C 984p-like"/>
    <property type="match status" value="1"/>
</dbReference>
<dbReference type="InterPro" id="IPR023157">
    <property type="entry name" value="AGR-C-984p-like_sf"/>
</dbReference>
<dbReference type="SUPFAM" id="SSF158837">
    <property type="entry name" value="AGR C 984p-like"/>
    <property type="match status" value="1"/>
</dbReference>
<reference evidence="1 2" key="1">
    <citation type="submission" date="2019-03" db="EMBL/GenBank/DDBJ databases">
        <title>Genomic Encyclopedia of Type Strains, Phase IV (KMG-IV): sequencing the most valuable type-strain genomes for metagenomic binning, comparative biology and taxonomic classification.</title>
        <authorList>
            <person name="Goeker M."/>
        </authorList>
    </citation>
    <scope>NUCLEOTIDE SEQUENCE [LARGE SCALE GENOMIC DNA]</scope>
    <source>
        <strain evidence="1 2">DSM 4868</strain>
    </source>
</reference>
<proteinExistence type="predicted"/>
<protein>
    <submittedName>
        <fullName evidence="1">Uncharacterized protein DUF1217</fullName>
    </submittedName>
</protein>
<keyword evidence="2" id="KW-1185">Reference proteome</keyword>
<dbReference type="AlphaFoldDB" id="A0A4R2KLG8"/>
<comment type="caution">
    <text evidence="1">The sequence shown here is derived from an EMBL/GenBank/DDBJ whole genome shotgun (WGS) entry which is preliminary data.</text>
</comment>
<accession>A0A4R2KLG8</accession>
<dbReference type="OrthoDB" id="7824597at2"/>
<name>A0A4R2KLG8_9RHOB</name>
<evidence type="ECO:0000313" key="2">
    <source>
        <dbReference type="Proteomes" id="UP000295142"/>
    </source>
</evidence>
<dbReference type="Proteomes" id="UP000295142">
    <property type="component" value="Unassembled WGS sequence"/>
</dbReference>
<dbReference type="InterPro" id="IPR010626">
    <property type="entry name" value="DUF1217"/>
</dbReference>
<dbReference type="Pfam" id="PF06748">
    <property type="entry name" value="DUF1217"/>
    <property type="match status" value="1"/>
</dbReference>
<dbReference type="EMBL" id="SLWW01000002">
    <property type="protein sequence ID" value="TCO73357.1"/>
    <property type="molecule type" value="Genomic_DNA"/>
</dbReference>
<organism evidence="1 2">
    <name type="scientific">Rhodovulum euryhalinum</name>
    <dbReference type="NCBI Taxonomy" id="35805"/>
    <lineage>
        <taxon>Bacteria</taxon>
        <taxon>Pseudomonadati</taxon>
        <taxon>Pseudomonadota</taxon>
        <taxon>Alphaproteobacteria</taxon>
        <taxon>Rhodobacterales</taxon>
        <taxon>Paracoccaceae</taxon>
        <taxon>Rhodovulum</taxon>
    </lineage>
</organism>